<dbReference type="eggNOG" id="COG1119">
    <property type="taxonomic scope" value="Bacteria"/>
</dbReference>
<dbReference type="Gene3D" id="3.40.50.300">
    <property type="entry name" value="P-loop containing nucleotide triphosphate hydrolases"/>
    <property type="match status" value="1"/>
</dbReference>
<comment type="similarity">
    <text evidence="1">Belongs to the ABC transporter superfamily.</text>
</comment>
<dbReference type="InterPro" id="IPR050095">
    <property type="entry name" value="ECF_ABC_transporter_ATP-bd"/>
</dbReference>
<dbReference type="PROSITE" id="PS50893">
    <property type="entry name" value="ABC_TRANSPORTER_2"/>
    <property type="match status" value="1"/>
</dbReference>
<dbReference type="GO" id="GO:0043190">
    <property type="term" value="C:ATP-binding cassette (ABC) transporter complex"/>
    <property type="evidence" value="ECO:0007669"/>
    <property type="project" value="TreeGrafter"/>
</dbReference>
<gene>
    <name evidence="6" type="ordered locus">SYNW1335</name>
</gene>
<dbReference type="Pfam" id="PF00005">
    <property type="entry name" value="ABC_tran"/>
    <property type="match status" value="1"/>
</dbReference>
<dbReference type="STRING" id="84588.SYNW1335"/>
<dbReference type="PANTHER" id="PTHR43553:SF3">
    <property type="entry name" value="ABC TRANSPORTER ATP-BINDING PROTEIN MODF"/>
    <property type="match status" value="1"/>
</dbReference>
<keyword evidence="4" id="KW-0067">ATP-binding</keyword>
<dbReference type="HOGENOM" id="CLU_000604_1_11_3"/>
<dbReference type="GO" id="GO:0016887">
    <property type="term" value="F:ATP hydrolysis activity"/>
    <property type="evidence" value="ECO:0007669"/>
    <property type="project" value="InterPro"/>
</dbReference>
<dbReference type="RefSeq" id="WP_011128199.1">
    <property type="nucleotide sequence ID" value="NC_005070.1"/>
</dbReference>
<dbReference type="InterPro" id="IPR003593">
    <property type="entry name" value="AAA+_ATPase"/>
</dbReference>
<evidence type="ECO:0000256" key="3">
    <source>
        <dbReference type="ARBA" id="ARBA00022741"/>
    </source>
</evidence>
<feature type="domain" description="ABC transporter" evidence="5">
    <location>
        <begin position="7"/>
        <end position="247"/>
    </location>
</feature>
<accession>Q7U6K3</accession>
<evidence type="ECO:0000313" key="7">
    <source>
        <dbReference type="Proteomes" id="UP000001422"/>
    </source>
</evidence>
<keyword evidence="3" id="KW-0547">Nucleotide-binding</keyword>
<dbReference type="InterPro" id="IPR003439">
    <property type="entry name" value="ABC_transporter-like_ATP-bd"/>
</dbReference>
<keyword evidence="7" id="KW-1185">Reference proteome</keyword>
<name>Q7U6K3_PARMW</name>
<dbReference type="EMBL" id="BX569692">
    <property type="protein sequence ID" value="CAE07850.1"/>
    <property type="molecule type" value="Genomic_DNA"/>
</dbReference>
<dbReference type="GO" id="GO:0042626">
    <property type="term" value="F:ATPase-coupled transmembrane transporter activity"/>
    <property type="evidence" value="ECO:0007669"/>
    <property type="project" value="TreeGrafter"/>
</dbReference>
<evidence type="ECO:0000256" key="4">
    <source>
        <dbReference type="ARBA" id="ARBA00022840"/>
    </source>
</evidence>
<protein>
    <submittedName>
        <fullName evidence="6">Possible ABC transporter component, ATP binding protein</fullName>
    </submittedName>
</protein>
<dbReference type="InterPro" id="IPR027417">
    <property type="entry name" value="P-loop_NTPase"/>
</dbReference>
<evidence type="ECO:0000256" key="1">
    <source>
        <dbReference type="ARBA" id="ARBA00005417"/>
    </source>
</evidence>
<evidence type="ECO:0000259" key="5">
    <source>
        <dbReference type="PROSITE" id="PS50893"/>
    </source>
</evidence>
<proteinExistence type="inferred from homology"/>
<dbReference type="Proteomes" id="UP000001422">
    <property type="component" value="Chromosome"/>
</dbReference>
<reference evidence="6 7" key="1">
    <citation type="journal article" date="2003" name="Nature">
        <title>The genome of a motile marine Synechococcus.</title>
        <authorList>
            <person name="Palenik B."/>
            <person name="Brahamsha B."/>
            <person name="Larimer F."/>
            <person name="Land M."/>
            <person name="Hauser L."/>
            <person name="Chain P."/>
            <person name="Lamerdin J."/>
            <person name="Regala W."/>
            <person name="Allen E.A."/>
            <person name="McCarren J."/>
            <person name="Paulsen I."/>
            <person name="Dufresne A."/>
            <person name="Partensky F."/>
            <person name="Webb E."/>
            <person name="Waterbury J."/>
        </authorList>
    </citation>
    <scope>NUCLEOTIDE SEQUENCE [LARGE SCALE GENOMIC DNA]</scope>
    <source>
        <strain evidence="6 7">WH8102</strain>
    </source>
</reference>
<sequence>MTPEAWFDIDDGEAWLGGTPVLQSLSLQLRLGESTTVLGPNGAGKSSLVKLIDRSLHPIVKPTAHLKLFGSSTANLWGLRRRLGVVTSELEQRIPAGCPAREVVQSGLFGSMSLGRDQVPSTAQRDLSDSLIKQLDLQSIAEQRFGMLSDGQKRRLLIARALVHDPEVLVLDEPSRALDLKACHQLLSTLRQLCRQGTTVVQVTHRIDTIIPEMQRVLFLSGGQIVGDGAPDEMLQDTPLSTLFDTPLRVVHANGFRQVLPA</sequence>
<dbReference type="AlphaFoldDB" id="Q7U6K3"/>
<dbReference type="SUPFAM" id="SSF52540">
    <property type="entry name" value="P-loop containing nucleoside triphosphate hydrolases"/>
    <property type="match status" value="1"/>
</dbReference>
<dbReference type="GO" id="GO:0005524">
    <property type="term" value="F:ATP binding"/>
    <property type="evidence" value="ECO:0007669"/>
    <property type="project" value="UniProtKB-KW"/>
</dbReference>
<evidence type="ECO:0000313" key="6">
    <source>
        <dbReference type="EMBL" id="CAE07850.1"/>
    </source>
</evidence>
<organism evidence="6 7">
    <name type="scientific">Parasynechococcus marenigrum (strain WH8102)</name>
    <dbReference type="NCBI Taxonomy" id="84588"/>
    <lineage>
        <taxon>Bacteria</taxon>
        <taxon>Bacillati</taxon>
        <taxon>Cyanobacteriota</taxon>
        <taxon>Cyanophyceae</taxon>
        <taxon>Synechococcales</taxon>
        <taxon>Prochlorococcaceae</taxon>
        <taxon>Parasynechococcus</taxon>
        <taxon>Parasynechococcus marenigrum</taxon>
    </lineage>
</organism>
<evidence type="ECO:0000256" key="2">
    <source>
        <dbReference type="ARBA" id="ARBA00022448"/>
    </source>
</evidence>
<dbReference type="SMART" id="SM00382">
    <property type="entry name" value="AAA"/>
    <property type="match status" value="1"/>
</dbReference>
<dbReference type="KEGG" id="syw:SYNW1335"/>
<dbReference type="PANTHER" id="PTHR43553">
    <property type="entry name" value="HEAVY METAL TRANSPORTER"/>
    <property type="match status" value="1"/>
</dbReference>
<keyword evidence="2" id="KW-0813">Transport</keyword>